<dbReference type="EMBL" id="OX465082">
    <property type="protein sequence ID" value="CAI9289885.1"/>
    <property type="molecule type" value="Genomic_DNA"/>
</dbReference>
<protein>
    <submittedName>
        <fullName evidence="1">Uncharacterized protein</fullName>
    </submittedName>
</protein>
<keyword evidence="2" id="KW-1185">Reference proteome</keyword>
<dbReference type="Proteomes" id="UP001177003">
    <property type="component" value="Chromosome 6"/>
</dbReference>
<sequence>MIYGDDVDDFVGFTYSLFNIMTKSADEAPVTRGQLKAIHEKLDSLLHASKAPSTDDYSKETVKSLLETLTKEHSANLEKMNMAVDASATICNNSNEKFDKLITDARVFMKILQSSFEHNTTKANEVISSLGSYLKTEKAKLQEVRTGLTIDHAQFNSSISLQISKLQDNLAMERKIMDALAIKTEKVKVLTVKLENAEKQVNDLLS</sequence>
<evidence type="ECO:0000313" key="1">
    <source>
        <dbReference type="EMBL" id="CAI9289885.1"/>
    </source>
</evidence>
<proteinExistence type="predicted"/>
<name>A0AA36EDK5_LACSI</name>
<accession>A0AA36EDK5</accession>
<organism evidence="1 2">
    <name type="scientific">Lactuca saligna</name>
    <name type="common">Willowleaf lettuce</name>
    <dbReference type="NCBI Taxonomy" id="75948"/>
    <lineage>
        <taxon>Eukaryota</taxon>
        <taxon>Viridiplantae</taxon>
        <taxon>Streptophyta</taxon>
        <taxon>Embryophyta</taxon>
        <taxon>Tracheophyta</taxon>
        <taxon>Spermatophyta</taxon>
        <taxon>Magnoliopsida</taxon>
        <taxon>eudicotyledons</taxon>
        <taxon>Gunneridae</taxon>
        <taxon>Pentapetalae</taxon>
        <taxon>asterids</taxon>
        <taxon>campanulids</taxon>
        <taxon>Asterales</taxon>
        <taxon>Asteraceae</taxon>
        <taxon>Cichorioideae</taxon>
        <taxon>Cichorieae</taxon>
        <taxon>Lactucinae</taxon>
        <taxon>Lactuca</taxon>
    </lineage>
</organism>
<reference evidence="1" key="1">
    <citation type="submission" date="2023-04" db="EMBL/GenBank/DDBJ databases">
        <authorList>
            <person name="Vijverberg K."/>
            <person name="Xiong W."/>
            <person name="Schranz E."/>
        </authorList>
    </citation>
    <scope>NUCLEOTIDE SEQUENCE</scope>
</reference>
<evidence type="ECO:0000313" key="2">
    <source>
        <dbReference type="Proteomes" id="UP001177003"/>
    </source>
</evidence>
<gene>
    <name evidence="1" type="ORF">LSALG_LOCUS29104</name>
</gene>
<dbReference type="AlphaFoldDB" id="A0AA36EDK5"/>